<keyword evidence="1 5" id="KW-0805">Transcription regulation</keyword>
<evidence type="ECO:0000256" key="2">
    <source>
        <dbReference type="ARBA" id="ARBA00023125"/>
    </source>
</evidence>
<gene>
    <name evidence="8" type="ORF">QBC46DRAFT_338059</name>
</gene>
<reference evidence="9" key="1">
    <citation type="journal article" date="2023" name="Mol. Phylogenet. Evol.">
        <title>Genome-scale phylogeny and comparative genomics of the fungal order Sordariales.</title>
        <authorList>
            <person name="Hensen N."/>
            <person name="Bonometti L."/>
            <person name="Westerberg I."/>
            <person name="Brannstrom I.O."/>
            <person name="Guillou S."/>
            <person name="Cros-Aarteil S."/>
            <person name="Calhoun S."/>
            <person name="Haridas S."/>
            <person name="Kuo A."/>
            <person name="Mondo S."/>
            <person name="Pangilinan J."/>
            <person name="Riley R."/>
            <person name="LaButti K."/>
            <person name="Andreopoulos B."/>
            <person name="Lipzen A."/>
            <person name="Chen C."/>
            <person name="Yan M."/>
            <person name="Daum C."/>
            <person name="Ng V."/>
            <person name="Clum A."/>
            <person name="Steindorff A."/>
            <person name="Ohm R.A."/>
            <person name="Martin F."/>
            <person name="Silar P."/>
            <person name="Natvig D.O."/>
            <person name="Lalanne C."/>
            <person name="Gautier V."/>
            <person name="Ament-Velasquez S.L."/>
            <person name="Kruys A."/>
            <person name="Hutchinson M.I."/>
            <person name="Powell A.J."/>
            <person name="Barry K."/>
            <person name="Miller A.N."/>
            <person name="Grigoriev I.V."/>
            <person name="Debuchy R."/>
            <person name="Gladieux P."/>
            <person name="Hiltunen Thoren M."/>
            <person name="Johannesson H."/>
        </authorList>
    </citation>
    <scope>NUCLEOTIDE SEQUENCE [LARGE SCALE GENOMIC DNA]</scope>
    <source>
        <strain evidence="9">CBS 340.73</strain>
    </source>
</reference>
<evidence type="ECO:0000313" key="8">
    <source>
        <dbReference type="EMBL" id="KAK3944015.1"/>
    </source>
</evidence>
<dbReference type="Pfam" id="PF04769">
    <property type="entry name" value="MATalpha_HMGbox"/>
    <property type="match status" value="1"/>
</dbReference>
<dbReference type="GO" id="GO:0005634">
    <property type="term" value="C:nucleus"/>
    <property type="evidence" value="ECO:0007669"/>
    <property type="project" value="UniProtKB-SubCell"/>
</dbReference>
<evidence type="ECO:0000256" key="6">
    <source>
        <dbReference type="SAM" id="MobiDB-lite"/>
    </source>
</evidence>
<keyword evidence="9" id="KW-1185">Reference proteome</keyword>
<dbReference type="GO" id="GO:0045895">
    <property type="term" value="P:positive regulation of mating-type specific transcription, DNA-templated"/>
    <property type="evidence" value="ECO:0007669"/>
    <property type="project" value="InterPro"/>
</dbReference>
<evidence type="ECO:0000313" key="9">
    <source>
        <dbReference type="Proteomes" id="UP001303473"/>
    </source>
</evidence>
<proteinExistence type="inferred from homology"/>
<feature type="region of interest" description="Disordered" evidence="6">
    <location>
        <begin position="261"/>
        <end position="282"/>
    </location>
</feature>
<dbReference type="EMBL" id="MU853762">
    <property type="protein sequence ID" value="KAK3944015.1"/>
    <property type="molecule type" value="Genomic_DNA"/>
</dbReference>
<name>A0AAN6S858_9PEZI</name>
<dbReference type="AlphaFoldDB" id="A0AAN6S858"/>
<evidence type="ECO:0000256" key="5">
    <source>
        <dbReference type="RuleBase" id="RU003516"/>
    </source>
</evidence>
<keyword evidence="2 5" id="KW-0238">DNA-binding</keyword>
<dbReference type="GO" id="GO:0008301">
    <property type="term" value="F:DNA binding, bending"/>
    <property type="evidence" value="ECO:0007669"/>
    <property type="project" value="InterPro"/>
</dbReference>
<accession>A0AAN6S858</accession>
<protein>
    <submittedName>
        <fullName evidence="8">Mating-type protein MAT alpha 1-domain-containing protein</fullName>
    </submittedName>
</protein>
<dbReference type="Proteomes" id="UP001303473">
    <property type="component" value="Unassembled WGS sequence"/>
</dbReference>
<evidence type="ECO:0000256" key="3">
    <source>
        <dbReference type="ARBA" id="ARBA00023163"/>
    </source>
</evidence>
<feature type="domain" description="Alpha box" evidence="7">
    <location>
        <begin position="38"/>
        <end position="93"/>
    </location>
</feature>
<keyword evidence="4 5" id="KW-0539">Nucleus</keyword>
<comment type="similarity">
    <text evidence="5">Belongs to the MATALPHA1 family.</text>
</comment>
<dbReference type="PROSITE" id="PS51325">
    <property type="entry name" value="ALPHA_BOX"/>
    <property type="match status" value="1"/>
</dbReference>
<evidence type="ECO:0000259" key="7">
    <source>
        <dbReference type="PROSITE" id="PS51325"/>
    </source>
</evidence>
<comment type="subcellular location">
    <subcellularLocation>
        <location evidence="5">Nucleus</location>
    </subcellularLocation>
</comment>
<evidence type="ECO:0000256" key="4">
    <source>
        <dbReference type="ARBA" id="ARBA00023242"/>
    </source>
</evidence>
<dbReference type="InterPro" id="IPR006856">
    <property type="entry name" value="MATalpha_HMGbox"/>
</dbReference>
<evidence type="ECO:0000256" key="1">
    <source>
        <dbReference type="ARBA" id="ARBA00023015"/>
    </source>
</evidence>
<keyword evidence="3 5" id="KW-0804">Transcription</keyword>
<organism evidence="8 9">
    <name type="scientific">Diplogelasinospora grovesii</name>
    <dbReference type="NCBI Taxonomy" id="303347"/>
    <lineage>
        <taxon>Eukaryota</taxon>
        <taxon>Fungi</taxon>
        <taxon>Dikarya</taxon>
        <taxon>Ascomycota</taxon>
        <taxon>Pezizomycotina</taxon>
        <taxon>Sordariomycetes</taxon>
        <taxon>Sordariomycetidae</taxon>
        <taxon>Sordariales</taxon>
        <taxon>Diplogelasinosporaceae</taxon>
        <taxon>Diplogelasinospora</taxon>
    </lineage>
</organism>
<sequence>MSGVNQILQNFAELEGQERETTMKALSTMMGETDRQQPAKKKVNAFIGFRAYYSALFWQFPQKQRSPFITALWQADPFRNEWDFLCSVYSAIRIFLEKEDISLQDWIHYAVNHLGIIPRESYVATLGWQVVLRQDGIFELVRKSVPPIQHNLQLMNGLDLFRRCFDSGLPVSDPQPIFDRLSDPGLDLMCMNTQQPNPVDVVDTLQDLVSHNPAAAMSALFAVSAGHPMTTKAIDGYNAQCVNELQQEQRHPYELPVTEVGFSQTSSPSHRKSGKTQQSRENQYVEGGNDAGLEFYTMAGATYGLTVPMPESHID</sequence>
<comment type="caution">
    <text evidence="8">The sequence shown here is derived from an EMBL/GenBank/DDBJ whole genome shotgun (WGS) entry which is preliminary data.</text>
</comment>